<evidence type="ECO:0000256" key="1">
    <source>
        <dbReference type="SAM" id="Phobius"/>
    </source>
</evidence>
<keyword evidence="1" id="KW-0472">Membrane</keyword>
<dbReference type="OrthoDB" id="5901007at2"/>
<dbReference type="EMBL" id="FULE01000074">
    <property type="protein sequence ID" value="SJN60018.1"/>
    <property type="molecule type" value="Genomic_DNA"/>
</dbReference>
<evidence type="ECO:0000313" key="3">
    <source>
        <dbReference type="Proteomes" id="UP000188276"/>
    </source>
</evidence>
<keyword evidence="1" id="KW-0812">Transmembrane</keyword>
<gene>
    <name evidence="2" type="ORF">VR7878_03918</name>
</gene>
<dbReference type="AlphaFoldDB" id="A0A1R4LU56"/>
<dbReference type="RefSeq" id="WP_159440513.1">
    <property type="nucleotide sequence ID" value="NZ_FULE01000074.1"/>
</dbReference>
<dbReference type="Proteomes" id="UP000188276">
    <property type="component" value="Unassembled WGS sequence"/>
</dbReference>
<protein>
    <submittedName>
        <fullName evidence="2">Uncharacterized protein</fullName>
    </submittedName>
</protein>
<accession>A0A1R4LU56</accession>
<name>A0A1R4LU56_VIBR1</name>
<keyword evidence="1" id="KW-1133">Transmembrane helix</keyword>
<keyword evidence="3" id="KW-1185">Reference proteome</keyword>
<sequence>MSSILSSQITVNVPKTKMSTSFVSAVKELAGIFAMFGVTAVITFMLALTWVNF</sequence>
<proteinExistence type="predicted"/>
<reference evidence="3" key="1">
    <citation type="submission" date="2017-02" db="EMBL/GenBank/DDBJ databases">
        <authorList>
            <person name="Rodrigo-Torres L."/>
            <person name="Arahal R.D."/>
            <person name="Lucena T."/>
        </authorList>
    </citation>
    <scope>NUCLEOTIDE SEQUENCE [LARGE SCALE GENOMIC DNA]</scope>
    <source>
        <strain evidence="3">CECT 7878</strain>
    </source>
</reference>
<evidence type="ECO:0000313" key="2">
    <source>
        <dbReference type="EMBL" id="SJN60018.1"/>
    </source>
</evidence>
<feature type="transmembrane region" description="Helical" evidence="1">
    <location>
        <begin position="29"/>
        <end position="51"/>
    </location>
</feature>
<organism evidence="2 3">
    <name type="scientific">Vibrio ruber (strain DSM 16370 / JCM 11486 / BCRC 17186 / CECT 7878 / LMG 23124 / VR1)</name>
    <dbReference type="NCBI Taxonomy" id="1123498"/>
    <lineage>
        <taxon>Bacteria</taxon>
        <taxon>Pseudomonadati</taxon>
        <taxon>Pseudomonadota</taxon>
        <taxon>Gammaproteobacteria</taxon>
        <taxon>Vibrionales</taxon>
        <taxon>Vibrionaceae</taxon>
        <taxon>Vibrio</taxon>
    </lineage>
</organism>